<feature type="chain" id="PRO_5035215936" description="C2H2-type domain-containing protein" evidence="1">
    <location>
        <begin position="23"/>
        <end position="159"/>
    </location>
</feature>
<feature type="non-terminal residue" evidence="2">
    <location>
        <position position="159"/>
    </location>
</feature>
<protein>
    <recommendedName>
        <fullName evidence="4">C2H2-type domain-containing protein</fullName>
    </recommendedName>
</protein>
<accession>A0A8J2LMX5</accession>
<evidence type="ECO:0000313" key="2">
    <source>
        <dbReference type="EMBL" id="CAG7825290.1"/>
    </source>
</evidence>
<sequence>TLRLVPTVQVLFLLYLGKSVYCPGESVKDALTWFGISRVIKAPFEDQEFFEDPTCHPKGSLKFISKGRFDLFVVPYTMDGRDFLMDVEGNSRSARSIIPRNPSLIQLYCSKCGAVFTTNDEICAHDDDPTCPPKRSLKLISKGHPVLDCTSCGNLFTRL</sequence>
<keyword evidence="1" id="KW-0732">Signal</keyword>
<feature type="non-terminal residue" evidence="2">
    <location>
        <position position="1"/>
    </location>
</feature>
<name>A0A8J2LMX5_9HEXA</name>
<evidence type="ECO:0008006" key="4">
    <source>
        <dbReference type="Google" id="ProtNLM"/>
    </source>
</evidence>
<evidence type="ECO:0000256" key="1">
    <source>
        <dbReference type="SAM" id="SignalP"/>
    </source>
</evidence>
<gene>
    <name evidence="2" type="ORF">AFUS01_LOCUS35408</name>
</gene>
<dbReference type="Proteomes" id="UP000708208">
    <property type="component" value="Unassembled WGS sequence"/>
</dbReference>
<dbReference type="AlphaFoldDB" id="A0A8J2LMX5"/>
<comment type="caution">
    <text evidence="2">The sequence shown here is derived from an EMBL/GenBank/DDBJ whole genome shotgun (WGS) entry which is preliminary data.</text>
</comment>
<feature type="signal peptide" evidence="1">
    <location>
        <begin position="1"/>
        <end position="22"/>
    </location>
</feature>
<organism evidence="2 3">
    <name type="scientific">Allacma fusca</name>
    <dbReference type="NCBI Taxonomy" id="39272"/>
    <lineage>
        <taxon>Eukaryota</taxon>
        <taxon>Metazoa</taxon>
        <taxon>Ecdysozoa</taxon>
        <taxon>Arthropoda</taxon>
        <taxon>Hexapoda</taxon>
        <taxon>Collembola</taxon>
        <taxon>Symphypleona</taxon>
        <taxon>Sminthuridae</taxon>
        <taxon>Allacma</taxon>
    </lineage>
</organism>
<dbReference type="EMBL" id="CAJVCH010535657">
    <property type="protein sequence ID" value="CAG7825290.1"/>
    <property type="molecule type" value="Genomic_DNA"/>
</dbReference>
<proteinExistence type="predicted"/>
<keyword evidence="3" id="KW-1185">Reference proteome</keyword>
<reference evidence="2" key="1">
    <citation type="submission" date="2021-06" db="EMBL/GenBank/DDBJ databases">
        <authorList>
            <person name="Hodson N. C."/>
            <person name="Mongue J. A."/>
            <person name="Jaron S. K."/>
        </authorList>
    </citation>
    <scope>NUCLEOTIDE SEQUENCE</scope>
</reference>
<evidence type="ECO:0000313" key="3">
    <source>
        <dbReference type="Proteomes" id="UP000708208"/>
    </source>
</evidence>